<dbReference type="InterPro" id="IPR058624">
    <property type="entry name" value="MdtA-like_HH"/>
</dbReference>
<evidence type="ECO:0000256" key="2">
    <source>
        <dbReference type="ARBA" id="ARBA00009477"/>
    </source>
</evidence>
<proteinExistence type="inferred from homology"/>
<comment type="caution">
    <text evidence="8">The sequence shown here is derived from an EMBL/GenBank/DDBJ whole genome shotgun (WGS) entry which is preliminary data.</text>
</comment>
<feature type="domain" description="Multidrug resistance protein MdtA-like C-terminal permuted SH3" evidence="7">
    <location>
        <begin position="329"/>
        <end position="387"/>
    </location>
</feature>
<evidence type="ECO:0000256" key="3">
    <source>
        <dbReference type="SAM" id="Phobius"/>
    </source>
</evidence>
<dbReference type="Gene3D" id="2.40.50.100">
    <property type="match status" value="1"/>
</dbReference>
<evidence type="ECO:0000259" key="5">
    <source>
        <dbReference type="Pfam" id="PF25917"/>
    </source>
</evidence>
<organism evidence="8 9">
    <name type="scientific">Candidatus Alistipes avicola</name>
    <dbReference type="NCBI Taxonomy" id="2838432"/>
    <lineage>
        <taxon>Bacteria</taxon>
        <taxon>Pseudomonadati</taxon>
        <taxon>Bacteroidota</taxon>
        <taxon>Bacteroidia</taxon>
        <taxon>Bacteroidales</taxon>
        <taxon>Rikenellaceae</taxon>
        <taxon>Alistipes</taxon>
    </lineage>
</organism>
<dbReference type="InterPro" id="IPR058627">
    <property type="entry name" value="MdtA-like_C"/>
</dbReference>
<dbReference type="Pfam" id="PF25944">
    <property type="entry name" value="Beta-barrel_RND"/>
    <property type="match status" value="1"/>
</dbReference>
<dbReference type="AlphaFoldDB" id="A0A9D2RJ98"/>
<evidence type="ECO:0000256" key="1">
    <source>
        <dbReference type="ARBA" id="ARBA00004196"/>
    </source>
</evidence>
<dbReference type="PANTHER" id="PTHR30158">
    <property type="entry name" value="ACRA/E-RELATED COMPONENT OF DRUG EFFLUX TRANSPORTER"/>
    <property type="match status" value="1"/>
</dbReference>
<sequence length="412" mass="45699">MKPNLKDLNLNNLKGVAGKVRHIRLKISPVQWIIGVVVVAAIGVGLYFLLRPRPAAVVLPVVGVEPVVVEDVNIYGEYVGRIRAQQFVEIHARVEGYLEQMLFAEGTYVEKGQTLFVIDPQLYRAKANRAKAQLNRARAQALKAERDLNRIRPLYEQNAASQLDLDNAVATYESAAADVVVSEADLTQAELTLSYTTVRSPISGYISERNVDLGTLVGPGGQSLLATVVKSDTVRVDFSMTALDYLRSKNRNVNLGHKDSTRNWDPYITVTLADDSQYPYRGLVDFADPQVDPKTGTFSVRAEMPNPNHVLLPGQFTKVRLLLDVRERAVVVPKKAVLIEKDGAYIFVVRRDSVVEKRLVEIGPEIRNNFVVERGLAQGENIVVEGYHKLTHGIKVEPVAPLSEGKSLEIEK</sequence>
<feature type="domain" description="Multidrug resistance protein MdtA-like barrel-sandwich hybrid" evidence="5">
    <location>
        <begin position="88"/>
        <end position="228"/>
    </location>
</feature>
<evidence type="ECO:0000259" key="6">
    <source>
        <dbReference type="Pfam" id="PF25944"/>
    </source>
</evidence>
<dbReference type="Gene3D" id="1.10.287.470">
    <property type="entry name" value="Helix hairpin bin"/>
    <property type="match status" value="1"/>
</dbReference>
<dbReference type="PANTHER" id="PTHR30158:SF3">
    <property type="entry name" value="MULTIDRUG EFFLUX PUMP SUBUNIT ACRA-RELATED"/>
    <property type="match status" value="1"/>
</dbReference>
<keyword evidence="3" id="KW-1133">Transmembrane helix</keyword>
<feature type="transmembrane region" description="Helical" evidence="3">
    <location>
        <begin position="30"/>
        <end position="50"/>
    </location>
</feature>
<dbReference type="Proteomes" id="UP000824259">
    <property type="component" value="Unassembled WGS sequence"/>
</dbReference>
<dbReference type="Gene3D" id="2.40.30.170">
    <property type="match status" value="1"/>
</dbReference>
<dbReference type="Pfam" id="PF25876">
    <property type="entry name" value="HH_MFP_RND"/>
    <property type="match status" value="1"/>
</dbReference>
<dbReference type="InterPro" id="IPR006143">
    <property type="entry name" value="RND_pump_MFP"/>
</dbReference>
<reference evidence="8" key="2">
    <citation type="submission" date="2021-04" db="EMBL/GenBank/DDBJ databases">
        <authorList>
            <person name="Gilroy R."/>
        </authorList>
    </citation>
    <scope>NUCLEOTIDE SEQUENCE</scope>
    <source>
        <strain evidence="8">CHK169-11906</strain>
    </source>
</reference>
<comment type="similarity">
    <text evidence="2">Belongs to the membrane fusion protein (MFP) (TC 8.A.1) family.</text>
</comment>
<dbReference type="NCBIfam" id="TIGR01730">
    <property type="entry name" value="RND_mfp"/>
    <property type="match status" value="1"/>
</dbReference>
<name>A0A9D2RJ98_9BACT</name>
<evidence type="ECO:0000313" key="9">
    <source>
        <dbReference type="Proteomes" id="UP000824259"/>
    </source>
</evidence>
<reference evidence="8" key="1">
    <citation type="journal article" date="2021" name="PeerJ">
        <title>Extensive microbial diversity within the chicken gut microbiome revealed by metagenomics and culture.</title>
        <authorList>
            <person name="Gilroy R."/>
            <person name="Ravi A."/>
            <person name="Getino M."/>
            <person name="Pursley I."/>
            <person name="Horton D.L."/>
            <person name="Alikhan N.F."/>
            <person name="Baker D."/>
            <person name="Gharbi K."/>
            <person name="Hall N."/>
            <person name="Watson M."/>
            <person name="Adriaenssens E.M."/>
            <person name="Foster-Nyarko E."/>
            <person name="Jarju S."/>
            <person name="Secka A."/>
            <person name="Antonio M."/>
            <person name="Oren A."/>
            <person name="Chaudhuri R.R."/>
            <person name="La Ragione R."/>
            <person name="Hildebrand F."/>
            <person name="Pallen M.J."/>
        </authorList>
    </citation>
    <scope>NUCLEOTIDE SEQUENCE</scope>
    <source>
        <strain evidence="8">CHK169-11906</strain>
    </source>
</reference>
<dbReference type="InterPro" id="IPR058626">
    <property type="entry name" value="MdtA-like_b-barrel"/>
</dbReference>
<dbReference type="Pfam" id="PF25917">
    <property type="entry name" value="BSH_RND"/>
    <property type="match status" value="1"/>
</dbReference>
<dbReference type="Gene3D" id="2.40.420.20">
    <property type="match status" value="1"/>
</dbReference>
<dbReference type="InterPro" id="IPR058625">
    <property type="entry name" value="MdtA-like_BSH"/>
</dbReference>
<gene>
    <name evidence="8" type="ORF">H9779_06495</name>
</gene>
<dbReference type="GO" id="GO:0022857">
    <property type="term" value="F:transmembrane transporter activity"/>
    <property type="evidence" value="ECO:0007669"/>
    <property type="project" value="InterPro"/>
</dbReference>
<accession>A0A9D2RJ98</accession>
<evidence type="ECO:0000259" key="4">
    <source>
        <dbReference type="Pfam" id="PF25876"/>
    </source>
</evidence>
<protein>
    <submittedName>
        <fullName evidence="8">Efflux RND transporter periplasmic adaptor subunit</fullName>
    </submittedName>
</protein>
<dbReference type="SUPFAM" id="SSF111369">
    <property type="entry name" value="HlyD-like secretion proteins"/>
    <property type="match status" value="1"/>
</dbReference>
<keyword evidence="3" id="KW-0812">Transmembrane</keyword>
<dbReference type="GO" id="GO:0030313">
    <property type="term" value="C:cell envelope"/>
    <property type="evidence" value="ECO:0007669"/>
    <property type="project" value="UniProtKB-SubCell"/>
</dbReference>
<dbReference type="GO" id="GO:0005886">
    <property type="term" value="C:plasma membrane"/>
    <property type="evidence" value="ECO:0007669"/>
    <property type="project" value="TreeGrafter"/>
</dbReference>
<dbReference type="Pfam" id="PF25967">
    <property type="entry name" value="RND-MFP_C"/>
    <property type="match status" value="1"/>
</dbReference>
<comment type="subcellular location">
    <subcellularLocation>
        <location evidence="1">Cell envelope</location>
    </subcellularLocation>
</comment>
<dbReference type="GO" id="GO:0046677">
    <property type="term" value="P:response to antibiotic"/>
    <property type="evidence" value="ECO:0007669"/>
    <property type="project" value="TreeGrafter"/>
</dbReference>
<keyword evidence="3" id="KW-0472">Membrane</keyword>
<dbReference type="EMBL" id="DWYR01000019">
    <property type="protein sequence ID" value="HJA99228.1"/>
    <property type="molecule type" value="Genomic_DNA"/>
</dbReference>
<evidence type="ECO:0000259" key="7">
    <source>
        <dbReference type="Pfam" id="PF25967"/>
    </source>
</evidence>
<evidence type="ECO:0000313" key="8">
    <source>
        <dbReference type="EMBL" id="HJA99228.1"/>
    </source>
</evidence>
<feature type="domain" description="Multidrug resistance protein MdtA-like beta-barrel" evidence="6">
    <location>
        <begin position="257"/>
        <end position="324"/>
    </location>
</feature>
<feature type="domain" description="Multidrug resistance protein MdtA-like alpha-helical hairpin" evidence="4">
    <location>
        <begin position="128"/>
        <end position="196"/>
    </location>
</feature>